<evidence type="ECO:0000256" key="1">
    <source>
        <dbReference type="SAM" id="Phobius"/>
    </source>
</evidence>
<feature type="transmembrane region" description="Helical" evidence="1">
    <location>
        <begin position="12"/>
        <end position="32"/>
    </location>
</feature>
<proteinExistence type="predicted"/>
<comment type="caution">
    <text evidence="2">The sequence shown here is derived from an EMBL/GenBank/DDBJ whole genome shotgun (WGS) entry which is preliminary data.</text>
</comment>
<evidence type="ECO:0000313" key="3">
    <source>
        <dbReference type="Proteomes" id="UP000076587"/>
    </source>
</evidence>
<organism evidence="2 3">
    <name type="scientific">Pseudoalteromonas luteoviolacea NCIMB 1942</name>
    <dbReference type="NCBI Taxonomy" id="1365253"/>
    <lineage>
        <taxon>Bacteria</taxon>
        <taxon>Pseudomonadati</taxon>
        <taxon>Pseudomonadota</taxon>
        <taxon>Gammaproteobacteria</taxon>
        <taxon>Alteromonadales</taxon>
        <taxon>Pseudoalteromonadaceae</taxon>
        <taxon>Pseudoalteromonas</taxon>
    </lineage>
</organism>
<feature type="transmembrane region" description="Helical" evidence="1">
    <location>
        <begin position="172"/>
        <end position="191"/>
    </location>
</feature>
<gene>
    <name evidence="2" type="ORF">N482_20900</name>
</gene>
<keyword evidence="1" id="KW-1133">Transmembrane helix</keyword>
<dbReference type="PATRIC" id="fig|1365253.3.peg.5139"/>
<name>A0A166XSS7_9GAMM</name>
<keyword evidence="1" id="KW-0472">Membrane</keyword>
<keyword evidence="1" id="KW-0812">Transmembrane</keyword>
<dbReference type="RefSeq" id="WP_063379356.1">
    <property type="nucleotide sequence ID" value="NZ_AUXT01000220.1"/>
</dbReference>
<dbReference type="EMBL" id="AUXT01000220">
    <property type="protein sequence ID" value="KZN40873.1"/>
    <property type="molecule type" value="Genomic_DNA"/>
</dbReference>
<evidence type="ECO:0000313" key="2">
    <source>
        <dbReference type="EMBL" id="KZN40873.1"/>
    </source>
</evidence>
<dbReference type="Proteomes" id="UP000076587">
    <property type="component" value="Unassembled WGS sequence"/>
</dbReference>
<reference evidence="2 3" key="1">
    <citation type="submission" date="2013-07" db="EMBL/GenBank/DDBJ databases">
        <title>Comparative Genomic and Metabolomic Analysis of Twelve Strains of Pseudoalteromonas luteoviolacea.</title>
        <authorList>
            <person name="Vynne N.G."/>
            <person name="Mansson M."/>
            <person name="Gram L."/>
        </authorList>
    </citation>
    <scope>NUCLEOTIDE SEQUENCE [LARGE SCALE GENOMIC DNA]</scope>
    <source>
        <strain evidence="2 3">NCIMB 1942</strain>
    </source>
</reference>
<accession>A0A166XSS7</accession>
<dbReference type="AlphaFoldDB" id="A0A166XSS7"/>
<protein>
    <submittedName>
        <fullName evidence="2">Uncharacterized protein</fullName>
    </submittedName>
</protein>
<sequence length="199" mass="21696">MLLNLFTLQKLQAMVSGLLLIICTSIFIVFSIQASPGAHGPNGEHLDTHNKAQGSANPKFEGFTEAYELVGELLDNQLIIYLHDFKSNVPVSNASIELDLDGQVTHAKFSEQLSAYSLSEQGILDKLQQPGIHEIILIITTKKSGDLLVVNLNNGSSLANEQSHRDEEHAHFPWHVLVIGLAVFAGGFLLGRQMKGSQA</sequence>